<reference evidence="3" key="2">
    <citation type="submission" date="2020-07" db="EMBL/GenBank/DDBJ databases">
        <authorList>
            <person name="Vera ALvarez R."/>
            <person name="Arias-Moreno D.M."/>
            <person name="Jimenez-Jacinto V."/>
            <person name="Jimenez-Bremont J.F."/>
            <person name="Swaminathan K."/>
            <person name="Moose S.P."/>
            <person name="Guerrero-Gonzalez M.L."/>
            <person name="Marino-Ramirez L."/>
            <person name="Landsman D."/>
            <person name="Rodriguez-Kessler M."/>
            <person name="Delgado-Sanchez P."/>
        </authorList>
    </citation>
    <scope>NUCLEOTIDE SEQUENCE</scope>
    <source>
        <tissue evidence="3">Cladode</tissue>
    </source>
</reference>
<name>A0A7C9CK73_OPUST</name>
<dbReference type="EMBL" id="GISG01027349">
    <property type="protein sequence ID" value="MBA4619920.1"/>
    <property type="molecule type" value="Transcribed_RNA"/>
</dbReference>
<dbReference type="SMART" id="SM01227">
    <property type="entry name" value="GCK"/>
    <property type="match status" value="1"/>
</dbReference>
<evidence type="ECO:0000259" key="2">
    <source>
        <dbReference type="SMART" id="SM01227"/>
    </source>
</evidence>
<organism evidence="3">
    <name type="scientific">Opuntia streptacantha</name>
    <name type="common">Prickly pear cactus</name>
    <name type="synonym">Opuntia cardona</name>
    <dbReference type="NCBI Taxonomy" id="393608"/>
    <lineage>
        <taxon>Eukaryota</taxon>
        <taxon>Viridiplantae</taxon>
        <taxon>Streptophyta</taxon>
        <taxon>Embryophyta</taxon>
        <taxon>Tracheophyta</taxon>
        <taxon>Spermatophyta</taxon>
        <taxon>Magnoliopsida</taxon>
        <taxon>eudicotyledons</taxon>
        <taxon>Gunneridae</taxon>
        <taxon>Pentapetalae</taxon>
        <taxon>Caryophyllales</taxon>
        <taxon>Cactineae</taxon>
        <taxon>Cactaceae</taxon>
        <taxon>Opuntioideae</taxon>
        <taxon>Opuntia</taxon>
    </lineage>
</organism>
<dbReference type="EMBL" id="GISG01027350">
    <property type="protein sequence ID" value="MBA4619921.1"/>
    <property type="molecule type" value="Transcribed_RNA"/>
</dbReference>
<reference evidence="3" key="1">
    <citation type="journal article" date="2013" name="J. Plant Res.">
        <title>Effect of fungi and light on seed germination of three Opuntia species from semiarid lands of central Mexico.</title>
        <authorList>
            <person name="Delgado-Sanchez P."/>
            <person name="Jimenez-Bremont J.F."/>
            <person name="Guerrero-Gonzalez Mde L."/>
            <person name="Flores J."/>
        </authorList>
    </citation>
    <scope>NUCLEOTIDE SEQUENCE</scope>
    <source>
        <tissue evidence="3">Cladode</tissue>
    </source>
</reference>
<feature type="domain" description="GCK" evidence="2">
    <location>
        <begin position="43"/>
        <end position="117"/>
    </location>
</feature>
<evidence type="ECO:0000313" key="3">
    <source>
        <dbReference type="EMBL" id="MBA4619920.1"/>
    </source>
</evidence>
<dbReference type="PANTHER" id="PTHR34357">
    <property type="entry name" value="F7A19.14 PROTEIN-RELATED"/>
    <property type="match status" value="1"/>
</dbReference>
<dbReference type="Gene3D" id="1.10.287.2900">
    <property type="match status" value="1"/>
</dbReference>
<protein>
    <recommendedName>
        <fullName evidence="2">GCK domain-containing protein</fullName>
    </recommendedName>
</protein>
<dbReference type="InterPro" id="IPR012891">
    <property type="entry name" value="GCK_dom"/>
</dbReference>
<proteinExistence type="predicted"/>
<dbReference type="AlphaFoldDB" id="A0A7C9CK73"/>
<feature type="region of interest" description="Disordered" evidence="1">
    <location>
        <begin position="1"/>
        <end position="40"/>
    </location>
</feature>
<accession>A0A7C9CK73</accession>
<sequence>MGGNPHNPDLKTVEKQSSEISKQWDKQDEKGVNGGDERKQEGEECQFCVLMKGGGCKDEFIAWQRCIQEAEETKEDAVEKCFDVIVGLSKCVNAHSAYYEGVLRAEKALMEELQHESG</sequence>
<evidence type="ECO:0000256" key="1">
    <source>
        <dbReference type="SAM" id="MobiDB-lite"/>
    </source>
</evidence>
<dbReference type="Pfam" id="PF07802">
    <property type="entry name" value="GCK"/>
    <property type="match status" value="1"/>
</dbReference>
<feature type="compositionally biased region" description="Basic and acidic residues" evidence="1">
    <location>
        <begin position="8"/>
        <end position="40"/>
    </location>
</feature>
<dbReference type="PANTHER" id="PTHR34357:SF14">
    <property type="entry name" value="F7A19.14 PROTEIN-RELATED"/>
    <property type="match status" value="1"/>
</dbReference>